<accession>A0A8X6YS56</accession>
<comment type="caution">
    <text evidence="2">The sequence shown here is derived from an EMBL/GenBank/DDBJ whole genome shotgun (WGS) entry which is preliminary data.</text>
</comment>
<protein>
    <submittedName>
        <fullName evidence="2">Uncharacterized protein</fullName>
    </submittedName>
</protein>
<name>A0A8X6YS56_9ARAC</name>
<evidence type="ECO:0000256" key="1">
    <source>
        <dbReference type="SAM" id="MobiDB-lite"/>
    </source>
</evidence>
<reference evidence="2" key="1">
    <citation type="submission" date="2020-08" db="EMBL/GenBank/DDBJ databases">
        <title>Multicomponent nature underlies the extraordinary mechanical properties of spider dragline silk.</title>
        <authorList>
            <person name="Kono N."/>
            <person name="Nakamura H."/>
            <person name="Mori M."/>
            <person name="Yoshida Y."/>
            <person name="Ohtoshi R."/>
            <person name="Malay A.D."/>
            <person name="Moran D.A.P."/>
            <person name="Tomita M."/>
            <person name="Numata K."/>
            <person name="Arakawa K."/>
        </authorList>
    </citation>
    <scope>NUCLEOTIDE SEQUENCE</scope>
</reference>
<dbReference type="Proteomes" id="UP000886998">
    <property type="component" value="Unassembled WGS sequence"/>
</dbReference>
<evidence type="ECO:0000313" key="3">
    <source>
        <dbReference type="Proteomes" id="UP000886998"/>
    </source>
</evidence>
<organism evidence="2 3">
    <name type="scientific">Trichonephila inaurata madagascariensis</name>
    <dbReference type="NCBI Taxonomy" id="2747483"/>
    <lineage>
        <taxon>Eukaryota</taxon>
        <taxon>Metazoa</taxon>
        <taxon>Ecdysozoa</taxon>
        <taxon>Arthropoda</taxon>
        <taxon>Chelicerata</taxon>
        <taxon>Arachnida</taxon>
        <taxon>Araneae</taxon>
        <taxon>Araneomorphae</taxon>
        <taxon>Entelegynae</taxon>
        <taxon>Araneoidea</taxon>
        <taxon>Nephilidae</taxon>
        <taxon>Trichonephila</taxon>
        <taxon>Trichonephila inaurata</taxon>
    </lineage>
</organism>
<evidence type="ECO:0000313" key="2">
    <source>
        <dbReference type="EMBL" id="GFY76977.1"/>
    </source>
</evidence>
<feature type="region of interest" description="Disordered" evidence="1">
    <location>
        <begin position="1"/>
        <end position="20"/>
    </location>
</feature>
<gene>
    <name evidence="2" type="ORF">TNIN_350331</name>
</gene>
<keyword evidence="3" id="KW-1185">Reference proteome</keyword>
<proteinExistence type="predicted"/>
<dbReference type="AlphaFoldDB" id="A0A8X6YS56"/>
<sequence>MPLAQTRFRQTGFTAPESPLGPGRRFRCFRNHATNLSENVKFSRMAPRFPDLFGKVTIFQVSGRSGIPLLPQYQEMVGRGVLVVVAKQYGWSGR</sequence>
<dbReference type="EMBL" id="BMAV01022258">
    <property type="protein sequence ID" value="GFY76977.1"/>
    <property type="molecule type" value="Genomic_DNA"/>
</dbReference>